<dbReference type="AlphaFoldDB" id="A0A1I7HUH1"/>
<dbReference type="STRING" id="1224947.SAMN05216480_11135"/>
<evidence type="ECO:0000313" key="2">
    <source>
        <dbReference type="EMBL" id="SFU64384.1"/>
    </source>
</evidence>
<evidence type="ECO:0000313" key="3">
    <source>
        <dbReference type="Proteomes" id="UP000199138"/>
    </source>
</evidence>
<dbReference type="EMBL" id="FPBK01000011">
    <property type="protein sequence ID" value="SFU64384.1"/>
    <property type="molecule type" value="Genomic_DNA"/>
</dbReference>
<organism evidence="2 3">
    <name type="scientific">Pustulibacterium marinum</name>
    <dbReference type="NCBI Taxonomy" id="1224947"/>
    <lineage>
        <taxon>Bacteria</taxon>
        <taxon>Pseudomonadati</taxon>
        <taxon>Bacteroidota</taxon>
        <taxon>Flavobacteriia</taxon>
        <taxon>Flavobacteriales</taxon>
        <taxon>Flavobacteriaceae</taxon>
        <taxon>Pustulibacterium</taxon>
    </lineage>
</organism>
<reference evidence="2 3" key="1">
    <citation type="submission" date="2016-10" db="EMBL/GenBank/DDBJ databases">
        <authorList>
            <person name="de Groot N.N."/>
        </authorList>
    </citation>
    <scope>NUCLEOTIDE SEQUENCE [LARGE SCALE GENOMIC DNA]</scope>
    <source>
        <strain evidence="2 3">CGMCC 1.12333</strain>
    </source>
</reference>
<feature type="transmembrane region" description="Helical" evidence="1">
    <location>
        <begin position="162"/>
        <end position="180"/>
    </location>
</feature>
<dbReference type="Proteomes" id="UP000199138">
    <property type="component" value="Unassembled WGS sequence"/>
</dbReference>
<protein>
    <submittedName>
        <fullName evidence="2">Uncharacterized protein</fullName>
    </submittedName>
</protein>
<feature type="transmembrane region" description="Helical" evidence="1">
    <location>
        <begin position="72"/>
        <end position="92"/>
    </location>
</feature>
<evidence type="ECO:0000256" key="1">
    <source>
        <dbReference type="SAM" id="Phobius"/>
    </source>
</evidence>
<dbReference type="OrthoDB" id="1120881at2"/>
<dbReference type="RefSeq" id="WP_093025699.1">
    <property type="nucleotide sequence ID" value="NZ_FPBK01000011.1"/>
</dbReference>
<feature type="transmembrane region" description="Helical" evidence="1">
    <location>
        <begin position="137"/>
        <end position="155"/>
    </location>
</feature>
<keyword evidence="1" id="KW-1133">Transmembrane helix</keyword>
<keyword evidence="1" id="KW-0812">Transmembrane</keyword>
<keyword evidence="1" id="KW-0472">Membrane</keyword>
<feature type="transmembrane region" description="Helical" evidence="1">
    <location>
        <begin position="23"/>
        <end position="49"/>
    </location>
</feature>
<feature type="transmembrane region" description="Helical" evidence="1">
    <location>
        <begin position="112"/>
        <end position="131"/>
    </location>
</feature>
<accession>A0A1I7HUH1</accession>
<sequence length="209" mass="23196">METKNYLNDITEIKNMMNRSSRFISLSGLSGILAGIYALVGAAAAHFMLQDFFSSYNRATVGDTTDFIELELHLILVAMTVLVLAVVTGIVLTYSKAKKHNAKMWDVSSKRLLVNFLFPLLTGGAFCLILIQRGIVSLIAPAMLIFYGLACINASKFTFGDIKYLGVINVILGLISSQFIGYGLYFWAFGFGVMHIVYGSIMHFKYDRK</sequence>
<name>A0A1I7HUH1_9FLAO</name>
<gene>
    <name evidence="2" type="ORF">SAMN05216480_11135</name>
</gene>
<keyword evidence="3" id="KW-1185">Reference proteome</keyword>
<proteinExistence type="predicted"/>
<feature type="transmembrane region" description="Helical" evidence="1">
    <location>
        <begin position="186"/>
        <end position="204"/>
    </location>
</feature>